<dbReference type="InterPro" id="IPR002398">
    <property type="entry name" value="Pept_C14"/>
</dbReference>
<dbReference type="Proteomes" id="UP001164746">
    <property type="component" value="Chromosome 2"/>
</dbReference>
<dbReference type="InterPro" id="IPR015917">
    <property type="entry name" value="Pept_C14A"/>
</dbReference>
<feature type="region of interest" description="Disordered" evidence="2">
    <location>
        <begin position="373"/>
        <end position="426"/>
    </location>
</feature>
<evidence type="ECO:0000256" key="2">
    <source>
        <dbReference type="SAM" id="MobiDB-lite"/>
    </source>
</evidence>
<feature type="non-terminal residue" evidence="4">
    <location>
        <position position="426"/>
    </location>
</feature>
<dbReference type="Pfam" id="PF00656">
    <property type="entry name" value="Peptidase_C14"/>
    <property type="match status" value="1"/>
</dbReference>
<dbReference type="PRINTS" id="PR00376">
    <property type="entry name" value="IL1BCENZYME"/>
</dbReference>
<dbReference type="SMART" id="SM00115">
    <property type="entry name" value="CASc"/>
    <property type="match status" value="1"/>
</dbReference>
<dbReference type="PANTHER" id="PTHR10454:SF210">
    <property type="entry name" value="CASPASE-2"/>
    <property type="match status" value="1"/>
</dbReference>
<dbReference type="PROSITE" id="PS50208">
    <property type="entry name" value="CASPASE_P20"/>
    <property type="match status" value="1"/>
</dbReference>
<dbReference type="InterPro" id="IPR011600">
    <property type="entry name" value="Pept_C14_caspase"/>
</dbReference>
<evidence type="ECO:0000313" key="5">
    <source>
        <dbReference type="Proteomes" id="UP001164746"/>
    </source>
</evidence>
<feature type="domain" description="Caspase family p20" evidence="3">
    <location>
        <begin position="15"/>
        <end position="156"/>
    </location>
</feature>
<feature type="compositionally biased region" description="Polar residues" evidence="2">
    <location>
        <begin position="380"/>
        <end position="399"/>
    </location>
</feature>
<gene>
    <name evidence="4" type="ORF">MAR_029743</name>
</gene>
<sequence length="426" mass="47428">MEVSRKEYELGSADCRGYAVLLVYEKFIKASKRNGAQQDLCNMKAIATSLGLRQINQGVNKEINLTRENTLKVLEDARIFLSQKNDCQMFVFMISTHGKELPNTAARGQKDHALTCSDEELIFLSTDVVQRFNDYNCPKLKGKPKLFFIQACKNTSSEIKQVNRQRDVFLEPSRVRAMRMKDGKEEDGNVTFQRNWGHVLWDSCSSHVTGVTGDADETAADAGGSGDSGRMRAPPTQVLAPPTQVLAPPKPNYLAPQGLSRSENKNVFTMKCTDGSSIKFETDNLEDTDQADIWFDLLTYIMHFPRDTEGDGMDEEVSFMTNGKNTSDPQPGSQNSPYGETEGDAHARHDSYEIPSMPTGYPIQVSEGAETNTDHFPIQESGNGSHAQQTGSDTNSPQTVPIIPTYNPHDRWGHGKKTYINDPMPR</sequence>
<organism evidence="4 5">
    <name type="scientific">Mya arenaria</name>
    <name type="common">Soft-shell clam</name>
    <dbReference type="NCBI Taxonomy" id="6604"/>
    <lineage>
        <taxon>Eukaryota</taxon>
        <taxon>Metazoa</taxon>
        <taxon>Spiralia</taxon>
        <taxon>Lophotrochozoa</taxon>
        <taxon>Mollusca</taxon>
        <taxon>Bivalvia</taxon>
        <taxon>Autobranchia</taxon>
        <taxon>Heteroconchia</taxon>
        <taxon>Euheterodonta</taxon>
        <taxon>Imparidentia</taxon>
        <taxon>Neoheterodontei</taxon>
        <taxon>Myida</taxon>
        <taxon>Myoidea</taxon>
        <taxon>Myidae</taxon>
        <taxon>Mya</taxon>
    </lineage>
</organism>
<dbReference type="PANTHER" id="PTHR10454">
    <property type="entry name" value="CASPASE"/>
    <property type="match status" value="1"/>
</dbReference>
<evidence type="ECO:0000259" key="3">
    <source>
        <dbReference type="PROSITE" id="PS50208"/>
    </source>
</evidence>
<evidence type="ECO:0000313" key="4">
    <source>
        <dbReference type="EMBL" id="WAQ97053.1"/>
    </source>
</evidence>
<dbReference type="InterPro" id="IPR029030">
    <property type="entry name" value="Caspase-like_dom_sf"/>
</dbReference>
<dbReference type="Gene3D" id="3.40.50.1460">
    <property type="match status" value="1"/>
</dbReference>
<reference evidence="4" key="1">
    <citation type="submission" date="2022-11" db="EMBL/GenBank/DDBJ databases">
        <title>Centuries of genome instability and evolution in soft-shell clam transmissible cancer (bioRxiv).</title>
        <authorList>
            <person name="Hart S.F.M."/>
            <person name="Yonemitsu M.A."/>
            <person name="Giersch R.M."/>
            <person name="Beal B.F."/>
            <person name="Arriagada G."/>
            <person name="Davis B.W."/>
            <person name="Ostrander E.A."/>
            <person name="Goff S.P."/>
            <person name="Metzger M.J."/>
        </authorList>
    </citation>
    <scope>NUCLEOTIDE SEQUENCE</scope>
    <source>
        <strain evidence="4">MELC-2E11</strain>
        <tissue evidence="4">Siphon/mantle</tissue>
    </source>
</reference>
<comment type="similarity">
    <text evidence="1">Belongs to the peptidase C14A family.</text>
</comment>
<protein>
    <submittedName>
        <fullName evidence="4">CAS1A-like protein</fullName>
    </submittedName>
</protein>
<evidence type="ECO:0000256" key="1">
    <source>
        <dbReference type="ARBA" id="ARBA00010134"/>
    </source>
</evidence>
<dbReference type="EMBL" id="CP111013">
    <property type="protein sequence ID" value="WAQ97053.1"/>
    <property type="molecule type" value="Genomic_DNA"/>
</dbReference>
<dbReference type="InterPro" id="IPR001309">
    <property type="entry name" value="Pept_C14_p20"/>
</dbReference>
<dbReference type="SUPFAM" id="SSF52129">
    <property type="entry name" value="Caspase-like"/>
    <property type="match status" value="1"/>
</dbReference>
<feature type="compositionally biased region" description="Polar residues" evidence="2">
    <location>
        <begin position="319"/>
        <end position="338"/>
    </location>
</feature>
<name>A0ABY7DIK2_MYAAR</name>
<keyword evidence="5" id="KW-1185">Reference proteome</keyword>
<feature type="region of interest" description="Disordered" evidence="2">
    <location>
        <begin position="212"/>
        <end position="232"/>
    </location>
</feature>
<feature type="region of interest" description="Disordered" evidence="2">
    <location>
        <begin position="309"/>
        <end position="345"/>
    </location>
</feature>
<proteinExistence type="inferred from homology"/>
<accession>A0ABY7DIK2</accession>